<keyword evidence="3" id="KW-0064">Aspartyl protease</keyword>
<name>B2KDT3_ELUMP</name>
<dbReference type="RefSeq" id="WP_012415294.1">
    <property type="nucleotide sequence ID" value="NC_010644.1"/>
</dbReference>
<dbReference type="PANTHER" id="PTHR30302">
    <property type="entry name" value="HYDROGENASE 1 MATURATION PROTEASE"/>
    <property type="match status" value="1"/>
</dbReference>
<gene>
    <name evidence="5" type="ordered locus">Emin_1127</name>
</gene>
<evidence type="ECO:0000256" key="3">
    <source>
        <dbReference type="ARBA" id="ARBA00022750"/>
    </source>
</evidence>
<keyword evidence="4" id="KW-0378">Hydrolase</keyword>
<dbReference type="NCBIfam" id="TIGR00142">
    <property type="entry name" value="hycI"/>
    <property type="match status" value="1"/>
</dbReference>
<dbReference type="InterPro" id="IPR004420">
    <property type="entry name" value="Pept_A31_hyd_mat_HycI"/>
</dbReference>
<dbReference type="PRINTS" id="PR00446">
    <property type="entry name" value="HYDRGNUPTAKE"/>
</dbReference>
<evidence type="ECO:0000313" key="5">
    <source>
        <dbReference type="EMBL" id="ACC98679.1"/>
    </source>
</evidence>
<dbReference type="OrthoDB" id="164170at2"/>
<dbReference type="KEGG" id="emi:Emin_1127"/>
<reference evidence="5 6" key="1">
    <citation type="journal article" date="2009" name="Appl. Environ. Microbiol.">
        <title>Genomic analysis of 'Elusimicrobium minutum,' the first cultivated representative of the phylum 'Elusimicrobia' (formerly termite group 1).</title>
        <authorList>
            <person name="Herlemann D.P.R."/>
            <person name="Geissinger O."/>
            <person name="Ikeda-Ohtsubo W."/>
            <person name="Kunin V."/>
            <person name="Sun H."/>
            <person name="Lapidus A."/>
            <person name="Hugenholtz P."/>
            <person name="Brune A."/>
        </authorList>
    </citation>
    <scope>NUCLEOTIDE SEQUENCE [LARGE SCALE GENOMIC DNA]</scope>
    <source>
        <strain evidence="5 6">Pei191</strain>
    </source>
</reference>
<organism evidence="5 6">
    <name type="scientific">Elusimicrobium minutum (strain Pei191)</name>
    <dbReference type="NCBI Taxonomy" id="445932"/>
    <lineage>
        <taxon>Bacteria</taxon>
        <taxon>Pseudomonadati</taxon>
        <taxon>Elusimicrobiota</taxon>
        <taxon>Elusimicrobia</taxon>
        <taxon>Elusimicrobiales</taxon>
        <taxon>Elusimicrobiaceae</taxon>
        <taxon>Elusimicrobium</taxon>
    </lineage>
</organism>
<dbReference type="HOGENOM" id="CLU_099037_0_2_0"/>
<comment type="similarity">
    <text evidence="1">Belongs to the peptidase A31 family.</text>
</comment>
<dbReference type="CDD" id="cd06067">
    <property type="entry name" value="H2MP_MemB-H2evol"/>
    <property type="match status" value="1"/>
</dbReference>
<dbReference type="GO" id="GO:0016485">
    <property type="term" value="P:protein processing"/>
    <property type="evidence" value="ECO:0007669"/>
    <property type="project" value="TreeGrafter"/>
</dbReference>
<dbReference type="AlphaFoldDB" id="B2KDT3"/>
<dbReference type="EMBL" id="CP001055">
    <property type="protein sequence ID" value="ACC98679.1"/>
    <property type="molecule type" value="Genomic_DNA"/>
</dbReference>
<dbReference type="STRING" id="445932.Emin_1127"/>
<dbReference type="InterPro" id="IPR000671">
    <property type="entry name" value="Peptidase_A31"/>
</dbReference>
<dbReference type="Gene3D" id="3.40.50.1450">
    <property type="entry name" value="HybD-like"/>
    <property type="match status" value="1"/>
</dbReference>
<proteinExistence type="inferred from homology"/>
<protein>
    <submittedName>
        <fullName evidence="5">Hydrogenase maturation protease</fullName>
    </submittedName>
</protein>
<keyword evidence="6" id="KW-1185">Reference proteome</keyword>
<dbReference type="GO" id="GO:0008047">
    <property type="term" value="F:enzyme activator activity"/>
    <property type="evidence" value="ECO:0007669"/>
    <property type="project" value="InterPro"/>
</dbReference>
<evidence type="ECO:0000256" key="4">
    <source>
        <dbReference type="ARBA" id="ARBA00022801"/>
    </source>
</evidence>
<dbReference type="NCBIfam" id="TIGR00072">
    <property type="entry name" value="hydrog_prot"/>
    <property type="match status" value="1"/>
</dbReference>
<evidence type="ECO:0000256" key="2">
    <source>
        <dbReference type="ARBA" id="ARBA00022670"/>
    </source>
</evidence>
<keyword evidence="2 5" id="KW-0645">Protease</keyword>
<accession>B2KDT3</accession>
<dbReference type="Pfam" id="PF01750">
    <property type="entry name" value="HycI"/>
    <property type="match status" value="1"/>
</dbReference>
<dbReference type="InterPro" id="IPR023430">
    <property type="entry name" value="Pept_HybD-like_dom_sf"/>
</dbReference>
<sequence length="158" mass="17486">MTDPLSRIRDYEQSDVLFLGIGNEVLGDDAAGPYFIKTLEDNKDKHDFNYIDCGTVLENFANKIIELEPKLIVIIDAANFSETPGTLKQIDMDTIANASASTHTMPINVFTAYLQEQMNFAPEFVFIGVQAKQLEFGVPMSSEIVDTVTGFAKKLIIG</sequence>
<dbReference type="SUPFAM" id="SSF53163">
    <property type="entry name" value="HybD-like"/>
    <property type="match status" value="1"/>
</dbReference>
<evidence type="ECO:0000256" key="1">
    <source>
        <dbReference type="ARBA" id="ARBA00006814"/>
    </source>
</evidence>
<dbReference type="GO" id="GO:0004190">
    <property type="term" value="F:aspartic-type endopeptidase activity"/>
    <property type="evidence" value="ECO:0007669"/>
    <property type="project" value="UniProtKB-KW"/>
</dbReference>
<dbReference type="PANTHER" id="PTHR30302:SF1">
    <property type="entry name" value="HYDROGENASE 2 MATURATION PROTEASE"/>
    <property type="match status" value="1"/>
</dbReference>
<dbReference type="Proteomes" id="UP000001029">
    <property type="component" value="Chromosome"/>
</dbReference>
<dbReference type="MEROPS" id="A31.003"/>
<evidence type="ECO:0000313" key="6">
    <source>
        <dbReference type="Proteomes" id="UP000001029"/>
    </source>
</evidence>